<gene>
    <name evidence="2" type="ORF">HNP73_004394</name>
</gene>
<dbReference type="InterPro" id="IPR001173">
    <property type="entry name" value="Glyco_trans_2-like"/>
</dbReference>
<dbReference type="RefSeq" id="WP_184155103.1">
    <property type="nucleotide sequence ID" value="NZ_JACHFM010000007.1"/>
</dbReference>
<dbReference type="PANTHER" id="PTHR22916:SF3">
    <property type="entry name" value="UDP-GLCNAC:BETAGAL BETA-1,3-N-ACETYLGLUCOSAMINYLTRANSFERASE-LIKE PROTEIN 1"/>
    <property type="match status" value="1"/>
</dbReference>
<feature type="domain" description="Glycosyltransferase 2-like" evidence="1">
    <location>
        <begin position="11"/>
        <end position="128"/>
    </location>
</feature>
<dbReference type="Gene3D" id="3.90.550.10">
    <property type="entry name" value="Spore Coat Polysaccharide Biosynthesis Protein SpsA, Chain A"/>
    <property type="match status" value="1"/>
</dbReference>
<name>A0A840STB8_9RHOB</name>
<proteinExistence type="predicted"/>
<evidence type="ECO:0000313" key="3">
    <source>
        <dbReference type="Proteomes" id="UP000549457"/>
    </source>
</evidence>
<comment type="caution">
    <text evidence="2">The sequence shown here is derived from an EMBL/GenBank/DDBJ whole genome shotgun (WGS) entry which is preliminary data.</text>
</comment>
<reference evidence="2 3" key="1">
    <citation type="submission" date="2020-08" db="EMBL/GenBank/DDBJ databases">
        <title>Genomic Encyclopedia of Type Strains, Phase IV (KMG-IV): sequencing the most valuable type-strain genomes for metagenomic binning, comparative biology and taxonomic classification.</title>
        <authorList>
            <person name="Goeker M."/>
        </authorList>
    </citation>
    <scope>NUCLEOTIDE SEQUENCE [LARGE SCALE GENOMIC DNA]</scope>
    <source>
        <strain evidence="2 3">DSM 101730</strain>
    </source>
</reference>
<organism evidence="2 3">
    <name type="scientific">Amaricoccus macauensis</name>
    <dbReference type="NCBI Taxonomy" id="57001"/>
    <lineage>
        <taxon>Bacteria</taxon>
        <taxon>Pseudomonadati</taxon>
        <taxon>Pseudomonadota</taxon>
        <taxon>Alphaproteobacteria</taxon>
        <taxon>Rhodobacterales</taxon>
        <taxon>Paracoccaceae</taxon>
        <taxon>Amaricoccus</taxon>
    </lineage>
</organism>
<dbReference type="Pfam" id="PF00535">
    <property type="entry name" value="Glycos_transf_2"/>
    <property type="match status" value="1"/>
</dbReference>
<evidence type="ECO:0000313" key="2">
    <source>
        <dbReference type="EMBL" id="MBB5224424.1"/>
    </source>
</evidence>
<keyword evidence="3" id="KW-1185">Reference proteome</keyword>
<accession>A0A840STB8</accession>
<protein>
    <submittedName>
        <fullName evidence="2">Glycosyltransferase involved in cell wall biosynthesis</fullName>
    </submittedName>
</protein>
<dbReference type="CDD" id="cd00761">
    <property type="entry name" value="Glyco_tranf_GTA_type"/>
    <property type="match status" value="1"/>
</dbReference>
<keyword evidence="2" id="KW-0808">Transferase</keyword>
<dbReference type="Proteomes" id="UP000549457">
    <property type="component" value="Unassembled WGS sequence"/>
</dbReference>
<evidence type="ECO:0000259" key="1">
    <source>
        <dbReference type="Pfam" id="PF00535"/>
    </source>
</evidence>
<dbReference type="GO" id="GO:0016758">
    <property type="term" value="F:hexosyltransferase activity"/>
    <property type="evidence" value="ECO:0007669"/>
    <property type="project" value="UniProtKB-ARBA"/>
</dbReference>
<dbReference type="SUPFAM" id="SSF53448">
    <property type="entry name" value="Nucleotide-diphospho-sugar transferases"/>
    <property type="match status" value="1"/>
</dbReference>
<dbReference type="EMBL" id="JACHFM010000007">
    <property type="protein sequence ID" value="MBB5224424.1"/>
    <property type="molecule type" value="Genomic_DNA"/>
</dbReference>
<dbReference type="PANTHER" id="PTHR22916">
    <property type="entry name" value="GLYCOSYLTRANSFERASE"/>
    <property type="match status" value="1"/>
</dbReference>
<dbReference type="InterPro" id="IPR029044">
    <property type="entry name" value="Nucleotide-diphossugar_trans"/>
</dbReference>
<sequence length="255" mass="27906">MDASSGRPAVSVVTPVWNAAATLAETVASVRAQSLANWEMLLVDDGSTDGSGALAARLAAEEPRIRVLTHATNLGAAAARNHAIREARGRWIAFLDADDLWRPEKLALQVDFMRTRGHPLTFTAYRRIAADGRPLGIVHPPVSVTRAGLLRGNVIGCLTAIYDTDFFGKAEMPLIARRQDYGLWLDLLRHVSHAHALPQVLADYRVHPGSLSAGKAGAARDTWRFYREHERLPRLAAAWYFAQYAVRGVAKRLGG</sequence>
<dbReference type="AlphaFoldDB" id="A0A840STB8"/>